<feature type="region of interest" description="Disordered" evidence="1">
    <location>
        <begin position="924"/>
        <end position="1001"/>
    </location>
</feature>
<feature type="compositionally biased region" description="Low complexity" evidence="1">
    <location>
        <begin position="1104"/>
        <end position="1114"/>
    </location>
</feature>
<dbReference type="OrthoDB" id="4194555at2759"/>
<dbReference type="AlphaFoldDB" id="A0A194V8C0"/>
<reference evidence="4" key="1">
    <citation type="submission" date="2014-12" db="EMBL/GenBank/DDBJ databases">
        <title>Genome Sequence of Valsa Canker Pathogens Uncovers a Specific Adaption of Colonization on Woody Bark.</title>
        <authorList>
            <person name="Yin Z."/>
            <person name="Liu H."/>
            <person name="Gao X."/>
            <person name="Li Z."/>
            <person name="Song N."/>
            <person name="Ke X."/>
            <person name="Dai Q."/>
            <person name="Wu Y."/>
            <person name="Sun Y."/>
            <person name="Xu J.-R."/>
            <person name="Kang Z.K."/>
            <person name="Wang L."/>
            <person name="Huang L."/>
        </authorList>
    </citation>
    <scope>NUCLEOTIDE SEQUENCE [LARGE SCALE GENOMIC DNA]</scope>
    <source>
        <strain evidence="4">SXYL134</strain>
    </source>
</reference>
<sequence>MSDPANSAPPPPPRPAKRRKMSTSPSASGSASDAVAAPEASASTSATSHSSSSQSNSTLPGFEDIDNVQPELSPAHTTYPQRHLPSGQYGAKWPAQDIPVEIFNLIIQHLDRTDIQAMRLVNREFDSKLADRFFRHVVVPFRPEFEALYGTLDNKMGVMIDQQKYGLVLKKKAEDIGTTEDGWSDAGQTSPAMKEDDSLLSDGYRVFEQFGPSHIKKFALALELDEKDLACPPVKLNQQIIPAPWGLYRWPIMDYQRFSQLEGLEKMADETQHMKEAFRYLRKVSEIGISCDAGLGYLQGPDTNRLCRRFQPSVFQPTTYDGAEPEDDSGFEEDKDRSLSLVILKQMAMNAGYDSNEWPRAVLRLLEDEGRAVKWVERMSTSGNVFHERVPIFKATDDTTKEDMIRLIEDLVSDDDPENTTNAAHARAFGLTPNNLTASQAEMLLELEWAHRALMESYVIAVMDNKASFHSLRKLTIARCPGRHVPSLMKENFWETMTCIDTFHLGVIPDWREVNKDDTGAISQRRVSPVNSYDTVFQLLRKYVGKQENIKHISFEWICGGEFAVGKSQRDRYILPAPVLASASEMVRVQHNFGEDDVLNLPFTKRLSLKNCWISPHVFLNIFKHMSKEKLEYIELESVSLSGPPSLTAVPSIQPGAHGKPLHWPWPLCAGAEPGNWFQLQRPNPANNNNGPANLAGGNIPVAVPQNIAPLGGAHQPFNPWGAFPAWAPHHQFAFGHHGPGAVPLNHPMAPVQQNGQNAVEARWRLFSWPHILASLDMSPETVRIHINNTDPDEHHYRNVKLAEQRFSANFKGVLDDRNVKGRLEEIHFKSCGYALIDSPNIDNWQIIPGEPLPVQHDNDLLVRLKELDSQMLTCADSLLGKVLNYMPESEQRLLRTVFGVDFGWDDLYEDIVKQVAIVDGNPAPGEGRFHGVVSSVTETERERLKSNGKQENVKPATEDDTGDGPDGDNEGEDGQANDDGGNGQVNDDTSNLLPTDLGDGLAWDDATQQIQPIALPPFPHILVLHGGPPTVQLPHILHNTGNSLHDALDQNQGTPGFPQNNGQTSAEQGGVDNHFTLSLADLNLNHTSSDSLTNQLHVENQTGDGVAGDACGQDGDDQTNYPNSAWNGWGQHHVQDW</sequence>
<keyword evidence="4" id="KW-1185">Reference proteome</keyword>
<dbReference type="InterPro" id="IPR001810">
    <property type="entry name" value="F-box_dom"/>
</dbReference>
<proteinExistence type="predicted"/>
<evidence type="ECO:0000313" key="3">
    <source>
        <dbReference type="EMBL" id="KUI60071.1"/>
    </source>
</evidence>
<evidence type="ECO:0000259" key="2">
    <source>
        <dbReference type="PROSITE" id="PS50181"/>
    </source>
</evidence>
<feature type="domain" description="F-box" evidence="2">
    <location>
        <begin position="92"/>
        <end position="137"/>
    </location>
</feature>
<evidence type="ECO:0000313" key="4">
    <source>
        <dbReference type="Proteomes" id="UP000078576"/>
    </source>
</evidence>
<dbReference type="Proteomes" id="UP000078576">
    <property type="component" value="Unassembled WGS sequence"/>
</dbReference>
<organism evidence="3 4">
    <name type="scientific">Cytospora mali</name>
    <name type="common">Apple Valsa canker fungus</name>
    <name type="synonym">Valsa mali</name>
    <dbReference type="NCBI Taxonomy" id="578113"/>
    <lineage>
        <taxon>Eukaryota</taxon>
        <taxon>Fungi</taxon>
        <taxon>Dikarya</taxon>
        <taxon>Ascomycota</taxon>
        <taxon>Pezizomycotina</taxon>
        <taxon>Sordariomycetes</taxon>
        <taxon>Sordariomycetidae</taxon>
        <taxon>Diaporthales</taxon>
        <taxon>Cytosporaceae</taxon>
        <taxon>Cytospora</taxon>
    </lineage>
</organism>
<feature type="compositionally biased region" description="Low complexity" evidence="1">
    <location>
        <begin position="22"/>
        <end position="58"/>
    </location>
</feature>
<name>A0A194V8C0_CYTMA</name>
<dbReference type="EMBL" id="KN714742">
    <property type="protein sequence ID" value="KUI60071.1"/>
    <property type="molecule type" value="Genomic_DNA"/>
</dbReference>
<feature type="region of interest" description="Disordered" evidence="1">
    <location>
        <begin position="1"/>
        <end position="83"/>
    </location>
</feature>
<evidence type="ECO:0000256" key="1">
    <source>
        <dbReference type="SAM" id="MobiDB-lite"/>
    </source>
</evidence>
<feature type="compositionally biased region" description="Acidic residues" evidence="1">
    <location>
        <begin position="959"/>
        <end position="977"/>
    </location>
</feature>
<dbReference type="CDD" id="cd09917">
    <property type="entry name" value="F-box_SF"/>
    <property type="match status" value="1"/>
</dbReference>
<protein>
    <recommendedName>
        <fullName evidence="2">F-box domain-containing protein</fullName>
    </recommendedName>
</protein>
<feature type="region of interest" description="Disordered" evidence="1">
    <location>
        <begin position="1102"/>
        <end position="1138"/>
    </location>
</feature>
<gene>
    <name evidence="3" type="ORF">VP1G_07298</name>
</gene>
<dbReference type="PROSITE" id="PS50181">
    <property type="entry name" value="FBOX"/>
    <property type="match status" value="1"/>
</dbReference>
<accession>A0A194V8C0</accession>